<keyword evidence="8" id="KW-1185">Reference proteome</keyword>
<feature type="region of interest" description="Disordered" evidence="5">
    <location>
        <begin position="100"/>
        <end position="138"/>
    </location>
</feature>
<evidence type="ECO:0000256" key="1">
    <source>
        <dbReference type="ARBA" id="ARBA00004123"/>
    </source>
</evidence>
<organism evidence="7 8">
    <name type="scientific">Dactylonectria macrodidyma</name>
    <dbReference type="NCBI Taxonomy" id="307937"/>
    <lineage>
        <taxon>Eukaryota</taxon>
        <taxon>Fungi</taxon>
        <taxon>Dikarya</taxon>
        <taxon>Ascomycota</taxon>
        <taxon>Pezizomycotina</taxon>
        <taxon>Sordariomycetes</taxon>
        <taxon>Hypocreomycetidae</taxon>
        <taxon>Hypocreales</taxon>
        <taxon>Nectriaceae</taxon>
        <taxon>Dactylonectria</taxon>
    </lineage>
</organism>
<keyword evidence="3" id="KW-0238">DNA-binding</keyword>
<dbReference type="InterPro" id="IPR036864">
    <property type="entry name" value="Zn2-C6_fun-type_DNA-bd_sf"/>
</dbReference>
<dbReference type="GO" id="GO:0008270">
    <property type="term" value="F:zinc ion binding"/>
    <property type="evidence" value="ECO:0007669"/>
    <property type="project" value="InterPro"/>
</dbReference>
<evidence type="ECO:0000256" key="5">
    <source>
        <dbReference type="SAM" id="MobiDB-lite"/>
    </source>
</evidence>
<keyword evidence="2" id="KW-0479">Metal-binding</keyword>
<evidence type="ECO:0000256" key="3">
    <source>
        <dbReference type="ARBA" id="ARBA00023125"/>
    </source>
</evidence>
<dbReference type="SUPFAM" id="SSF57701">
    <property type="entry name" value="Zn2/Cys6 DNA-binding domain"/>
    <property type="match status" value="1"/>
</dbReference>
<evidence type="ECO:0000256" key="2">
    <source>
        <dbReference type="ARBA" id="ARBA00022723"/>
    </source>
</evidence>
<dbReference type="EMBL" id="JAGMUV010000019">
    <property type="protein sequence ID" value="KAH7127522.1"/>
    <property type="molecule type" value="Genomic_DNA"/>
</dbReference>
<dbReference type="GO" id="GO:0005634">
    <property type="term" value="C:nucleus"/>
    <property type="evidence" value="ECO:0007669"/>
    <property type="project" value="UniProtKB-SubCell"/>
</dbReference>
<dbReference type="GO" id="GO:0003677">
    <property type="term" value="F:DNA binding"/>
    <property type="evidence" value="ECO:0007669"/>
    <property type="project" value="UniProtKB-KW"/>
</dbReference>
<dbReference type="Pfam" id="PF04082">
    <property type="entry name" value="Fungal_trans"/>
    <property type="match status" value="1"/>
</dbReference>
<name>A0A9P9DYQ3_9HYPO</name>
<dbReference type="Pfam" id="PF00172">
    <property type="entry name" value="Zn_clus"/>
    <property type="match status" value="1"/>
</dbReference>
<dbReference type="SMART" id="SM00066">
    <property type="entry name" value="GAL4"/>
    <property type="match status" value="1"/>
</dbReference>
<sequence length="632" mass="70880">MATSLPHARGSLSCDRCRIRKIKCIRSERGDCEGCIKTGQHCHSSSTKRSRPYYQTSKEQYELMTRIVHHFLPDIPLETNNLRQAVANLSKDDNARIGKQSQEIHADKGPPDSSSCPSPTRDGSACQNSPSSSLPSVRPVFDDRGTFVDAMAIMRFATGSSGAVFYQHIRQTLARSRGRLLQTQPTFRLDTFDSDPGPVIIPLHLPPRDLVDQAALKFFAEVNAGNGILDYVQFHNNIEQVYQNSTPVTQASLRIMHLVLALGQDSDEWFEKAAEYAPGTLREGSLQSIQALMLSTLFHLGRNHRNMAWIDTGCAVRIAQSLGLHLTPDTSSTNHTGAHSQIWWALHNMETFLSCMLGRPPGILEDHVSTSNHSGVQIQDPWTPQEYAAASVSLTQIICRLLRRLYGRQSDEDHDLAVKEILDRLQKWWDGLPVYLRPGRPTAPSYVRAITHLGLRYHHAIMLLTRPYLLLSVDNEASDDEQWKACVTKCENSNRESIVLLKEMARLGLLSQLSFSDAYYIIANGSILFLRCLKTPSDELVAEMKELQPLFSFTERNGVGQWGTKSYDALLEAIRVLNLHERAHTTVESPFSGSTLVDPLLEIDQLEQMVEGFWEASAFTDVGYVQLDDILL</sequence>
<comment type="caution">
    <text evidence="7">The sequence shown here is derived from an EMBL/GenBank/DDBJ whole genome shotgun (WGS) entry which is preliminary data.</text>
</comment>
<evidence type="ECO:0000256" key="4">
    <source>
        <dbReference type="ARBA" id="ARBA00023242"/>
    </source>
</evidence>
<keyword evidence="4" id="KW-0539">Nucleus</keyword>
<evidence type="ECO:0000313" key="8">
    <source>
        <dbReference type="Proteomes" id="UP000738349"/>
    </source>
</evidence>
<proteinExistence type="predicted"/>
<dbReference type="OrthoDB" id="3364175at2759"/>
<accession>A0A9P9DYQ3</accession>
<feature type="compositionally biased region" description="Basic and acidic residues" evidence="5">
    <location>
        <begin position="100"/>
        <end position="110"/>
    </location>
</feature>
<feature type="domain" description="Zn(2)-C6 fungal-type" evidence="6">
    <location>
        <begin position="13"/>
        <end position="42"/>
    </location>
</feature>
<evidence type="ECO:0000313" key="7">
    <source>
        <dbReference type="EMBL" id="KAH7127522.1"/>
    </source>
</evidence>
<comment type="subcellular location">
    <subcellularLocation>
        <location evidence="1">Nucleus</location>
    </subcellularLocation>
</comment>
<dbReference type="InterPro" id="IPR007219">
    <property type="entry name" value="XnlR_reg_dom"/>
</dbReference>
<dbReference type="InterPro" id="IPR001138">
    <property type="entry name" value="Zn2Cys6_DnaBD"/>
</dbReference>
<dbReference type="CDD" id="cd12148">
    <property type="entry name" value="fungal_TF_MHR"/>
    <property type="match status" value="1"/>
</dbReference>
<evidence type="ECO:0000259" key="6">
    <source>
        <dbReference type="PROSITE" id="PS50048"/>
    </source>
</evidence>
<dbReference type="GO" id="GO:0000981">
    <property type="term" value="F:DNA-binding transcription factor activity, RNA polymerase II-specific"/>
    <property type="evidence" value="ECO:0007669"/>
    <property type="project" value="InterPro"/>
</dbReference>
<dbReference type="CDD" id="cd00067">
    <property type="entry name" value="GAL4"/>
    <property type="match status" value="1"/>
</dbReference>
<dbReference type="PROSITE" id="PS00463">
    <property type="entry name" value="ZN2_CY6_FUNGAL_1"/>
    <property type="match status" value="1"/>
</dbReference>
<dbReference type="AlphaFoldDB" id="A0A9P9DYQ3"/>
<protein>
    <recommendedName>
        <fullName evidence="6">Zn(2)-C6 fungal-type domain-containing protein</fullName>
    </recommendedName>
</protein>
<dbReference type="Gene3D" id="4.10.240.10">
    <property type="entry name" value="Zn(2)-C6 fungal-type DNA-binding domain"/>
    <property type="match status" value="1"/>
</dbReference>
<dbReference type="PANTHER" id="PTHR46910">
    <property type="entry name" value="TRANSCRIPTION FACTOR PDR1"/>
    <property type="match status" value="1"/>
</dbReference>
<dbReference type="GO" id="GO:0006351">
    <property type="term" value="P:DNA-templated transcription"/>
    <property type="evidence" value="ECO:0007669"/>
    <property type="project" value="InterPro"/>
</dbReference>
<dbReference type="InterPro" id="IPR050987">
    <property type="entry name" value="AtrR-like"/>
</dbReference>
<dbReference type="PROSITE" id="PS50048">
    <property type="entry name" value="ZN2_CY6_FUNGAL_2"/>
    <property type="match status" value="1"/>
</dbReference>
<dbReference type="Proteomes" id="UP000738349">
    <property type="component" value="Unassembled WGS sequence"/>
</dbReference>
<dbReference type="SMART" id="SM00906">
    <property type="entry name" value="Fungal_trans"/>
    <property type="match status" value="1"/>
</dbReference>
<gene>
    <name evidence="7" type="ORF">EDB81DRAFT_143830</name>
</gene>
<dbReference type="PANTHER" id="PTHR46910:SF3">
    <property type="entry name" value="HALOTOLERANCE PROTEIN 9-RELATED"/>
    <property type="match status" value="1"/>
</dbReference>
<reference evidence="7" key="1">
    <citation type="journal article" date="2021" name="Nat. Commun.">
        <title>Genetic determinants of endophytism in the Arabidopsis root mycobiome.</title>
        <authorList>
            <person name="Mesny F."/>
            <person name="Miyauchi S."/>
            <person name="Thiergart T."/>
            <person name="Pickel B."/>
            <person name="Atanasova L."/>
            <person name="Karlsson M."/>
            <person name="Huettel B."/>
            <person name="Barry K.W."/>
            <person name="Haridas S."/>
            <person name="Chen C."/>
            <person name="Bauer D."/>
            <person name="Andreopoulos W."/>
            <person name="Pangilinan J."/>
            <person name="LaButti K."/>
            <person name="Riley R."/>
            <person name="Lipzen A."/>
            <person name="Clum A."/>
            <person name="Drula E."/>
            <person name="Henrissat B."/>
            <person name="Kohler A."/>
            <person name="Grigoriev I.V."/>
            <person name="Martin F.M."/>
            <person name="Hacquard S."/>
        </authorList>
    </citation>
    <scope>NUCLEOTIDE SEQUENCE</scope>
    <source>
        <strain evidence="7">MPI-CAGE-AT-0147</strain>
    </source>
</reference>